<reference evidence="1 2" key="2">
    <citation type="journal article" date="2021" name="Genomics">
        <title>High-quality reference genome for Clonorchis sinensis.</title>
        <authorList>
            <person name="Young N.D."/>
            <person name="Stroehlein A.J."/>
            <person name="Kinkar L."/>
            <person name="Wang T."/>
            <person name="Sohn W.M."/>
            <person name="Chang B.C.H."/>
            <person name="Kaur P."/>
            <person name="Weisz D."/>
            <person name="Dudchenko O."/>
            <person name="Aiden E.L."/>
            <person name="Korhonen P.K."/>
            <person name="Gasser R.B."/>
        </authorList>
    </citation>
    <scope>NUCLEOTIDE SEQUENCE [LARGE SCALE GENOMIC DNA]</scope>
    <source>
        <strain evidence="1">Cs-k2</strain>
    </source>
</reference>
<reference evidence="1 2" key="1">
    <citation type="journal article" date="2018" name="Biotechnol. Adv.">
        <title>Improved genomic resources and new bioinformatic workflow for the carcinogenic parasite Clonorchis sinensis: Biotechnological implications.</title>
        <authorList>
            <person name="Wang D."/>
            <person name="Korhonen P.K."/>
            <person name="Gasser R.B."/>
            <person name="Young N.D."/>
        </authorList>
    </citation>
    <scope>NUCLEOTIDE SEQUENCE [LARGE SCALE GENOMIC DNA]</scope>
    <source>
        <strain evidence="1">Cs-k2</strain>
    </source>
</reference>
<evidence type="ECO:0000313" key="2">
    <source>
        <dbReference type="Proteomes" id="UP000286415"/>
    </source>
</evidence>
<dbReference type="EMBL" id="NIRI02000042">
    <property type="protein sequence ID" value="KAG5449238.1"/>
    <property type="molecule type" value="Genomic_DNA"/>
</dbReference>
<keyword evidence="2" id="KW-1185">Reference proteome</keyword>
<dbReference type="InParanoid" id="A0A3R7F860"/>
<dbReference type="AlphaFoldDB" id="A0A3R7F860"/>
<evidence type="ECO:0000313" key="1">
    <source>
        <dbReference type="EMBL" id="KAG5449238.1"/>
    </source>
</evidence>
<gene>
    <name evidence="1" type="ORF">CSKR_100670</name>
</gene>
<dbReference type="OrthoDB" id="6236709at2759"/>
<organism evidence="1 2">
    <name type="scientific">Clonorchis sinensis</name>
    <name type="common">Chinese liver fluke</name>
    <dbReference type="NCBI Taxonomy" id="79923"/>
    <lineage>
        <taxon>Eukaryota</taxon>
        <taxon>Metazoa</taxon>
        <taxon>Spiralia</taxon>
        <taxon>Lophotrochozoa</taxon>
        <taxon>Platyhelminthes</taxon>
        <taxon>Trematoda</taxon>
        <taxon>Digenea</taxon>
        <taxon>Opisthorchiida</taxon>
        <taxon>Opisthorchiata</taxon>
        <taxon>Opisthorchiidae</taxon>
        <taxon>Clonorchis</taxon>
    </lineage>
</organism>
<dbReference type="Proteomes" id="UP000286415">
    <property type="component" value="Unassembled WGS sequence"/>
</dbReference>
<proteinExistence type="predicted"/>
<comment type="caution">
    <text evidence="1">The sequence shown here is derived from an EMBL/GenBank/DDBJ whole genome shotgun (WGS) entry which is preliminary data.</text>
</comment>
<protein>
    <submittedName>
        <fullName evidence="1">Uncharacterized protein</fullName>
    </submittedName>
</protein>
<sequence>MEVHALDRGHRIDLENMEVLRRVLPFTPQRLIAEPVEITKHHSVNRIEGELFMRKRARYISGVNLMTGRSMTRTQSQHLDCSCLGLGNLVGGMETRHRTLNTYYSLFYHEKITSDIYDEYGSMTHSSEKNRNGMLQWNCYVWVFRQLTYLELFIIYQQPDLLKTQGQKPREYNTFNEPI</sequence>
<name>A0A3R7F860_CLOSI</name>
<accession>A0A3R7F860</accession>